<evidence type="ECO:0008006" key="4">
    <source>
        <dbReference type="Google" id="ProtNLM"/>
    </source>
</evidence>
<evidence type="ECO:0000256" key="1">
    <source>
        <dbReference type="SAM" id="MobiDB-lite"/>
    </source>
</evidence>
<evidence type="ECO:0000313" key="2">
    <source>
        <dbReference type="EMBL" id="GMS84564.1"/>
    </source>
</evidence>
<sequence>EVEGLLEMMGGIGGMEGMNLLIQQMLQMQQMQPQLDSHSQISLSDTASASSLEEGKSATSSQSSGTHSPSHSVSPPHEGVDENVESIIEAIHNDYNGRSSPTQQMMPSSQQSNRESYYECFSSRNDEEVRALIYSLFVVSKGMAKDGYENFECFSRTKNKCRFKVRVKCVEGVYIVEERGCHSHPYEGKEFSSQGLPKQIREIVDLSFNEGWSNERRQQAVDECVSRHGFPPNPRMNRQIDNRLSYLRRTKNISSSHSMVPSSLSIGASSFPPLPSSALASLLESSSNIPPDLFSNLDVNGLAELMVAQQQA</sequence>
<dbReference type="Proteomes" id="UP001432027">
    <property type="component" value="Unassembled WGS sequence"/>
</dbReference>
<accession>A0AAV5SWE0</accession>
<name>A0AAV5SWE0_9BILA</name>
<feature type="region of interest" description="Disordered" evidence="1">
    <location>
        <begin position="33"/>
        <end position="79"/>
    </location>
</feature>
<comment type="caution">
    <text evidence="2">The sequence shown here is derived from an EMBL/GenBank/DDBJ whole genome shotgun (WGS) entry which is preliminary data.</text>
</comment>
<dbReference type="EMBL" id="BTSX01000002">
    <property type="protein sequence ID" value="GMS84564.1"/>
    <property type="molecule type" value="Genomic_DNA"/>
</dbReference>
<proteinExistence type="predicted"/>
<keyword evidence="3" id="KW-1185">Reference proteome</keyword>
<evidence type="ECO:0000313" key="3">
    <source>
        <dbReference type="Proteomes" id="UP001432027"/>
    </source>
</evidence>
<protein>
    <recommendedName>
        <fullName evidence="4">FLYWCH-type domain-containing protein</fullName>
    </recommendedName>
</protein>
<gene>
    <name evidence="2" type="ORF">PENTCL1PPCAC_6739</name>
</gene>
<feature type="compositionally biased region" description="Low complexity" evidence="1">
    <location>
        <begin position="57"/>
        <end position="77"/>
    </location>
</feature>
<feature type="compositionally biased region" description="Polar residues" evidence="1">
    <location>
        <begin position="36"/>
        <end position="51"/>
    </location>
</feature>
<feature type="non-terminal residue" evidence="2">
    <location>
        <position position="1"/>
    </location>
</feature>
<dbReference type="AlphaFoldDB" id="A0AAV5SWE0"/>
<organism evidence="2 3">
    <name type="scientific">Pristionchus entomophagus</name>
    <dbReference type="NCBI Taxonomy" id="358040"/>
    <lineage>
        <taxon>Eukaryota</taxon>
        <taxon>Metazoa</taxon>
        <taxon>Ecdysozoa</taxon>
        <taxon>Nematoda</taxon>
        <taxon>Chromadorea</taxon>
        <taxon>Rhabditida</taxon>
        <taxon>Rhabditina</taxon>
        <taxon>Diplogasteromorpha</taxon>
        <taxon>Diplogasteroidea</taxon>
        <taxon>Neodiplogasteridae</taxon>
        <taxon>Pristionchus</taxon>
    </lineage>
</organism>
<feature type="non-terminal residue" evidence="2">
    <location>
        <position position="312"/>
    </location>
</feature>
<reference evidence="2" key="1">
    <citation type="submission" date="2023-10" db="EMBL/GenBank/DDBJ databases">
        <title>Genome assembly of Pristionchus species.</title>
        <authorList>
            <person name="Yoshida K."/>
            <person name="Sommer R.J."/>
        </authorList>
    </citation>
    <scope>NUCLEOTIDE SEQUENCE</scope>
    <source>
        <strain evidence="2">RS0144</strain>
    </source>
</reference>